<feature type="signal peptide" evidence="8">
    <location>
        <begin position="1"/>
        <end position="21"/>
    </location>
</feature>
<comment type="similarity">
    <text evidence="7">Belongs to the TonB-dependent receptor family.</text>
</comment>
<evidence type="ECO:0000313" key="11">
    <source>
        <dbReference type="Proteomes" id="UP000061809"/>
    </source>
</evidence>
<evidence type="ECO:0000256" key="1">
    <source>
        <dbReference type="ARBA" id="ARBA00004571"/>
    </source>
</evidence>
<accession>A0A0P0FU00</accession>
<evidence type="ECO:0000256" key="4">
    <source>
        <dbReference type="ARBA" id="ARBA00022692"/>
    </source>
</evidence>
<reference evidence="10 11" key="1">
    <citation type="journal article" date="2015" name="Science">
        <title>Genetic determinants of in vivo fitness and diet responsiveness in multiple human gut Bacteroides.</title>
        <authorList>
            <person name="Wu M."/>
            <person name="McNulty N.P."/>
            <person name="Rodionov D.A."/>
            <person name="Khoroshkin M.S."/>
            <person name="Griffin N.W."/>
            <person name="Cheng J."/>
            <person name="Latreille P."/>
            <person name="Kerstetter R.A."/>
            <person name="Terrapon N."/>
            <person name="Henrissat B."/>
            <person name="Osterman A.L."/>
            <person name="Gordon J.I."/>
        </authorList>
    </citation>
    <scope>NUCLEOTIDE SEQUENCE [LARGE SCALE GENOMIC DNA]</scope>
    <source>
        <strain evidence="10 11">WH2</strain>
    </source>
</reference>
<dbReference type="InterPro" id="IPR036942">
    <property type="entry name" value="Beta-barrel_TonB_sf"/>
</dbReference>
<dbReference type="Proteomes" id="UP000061809">
    <property type="component" value="Chromosome"/>
</dbReference>
<dbReference type="SUPFAM" id="SSF49464">
    <property type="entry name" value="Carboxypeptidase regulatory domain-like"/>
    <property type="match status" value="1"/>
</dbReference>
<keyword evidence="2 7" id="KW-0813">Transport</keyword>
<dbReference type="RefSeq" id="WP_236707589.1">
    <property type="nucleotide sequence ID" value="NZ_CP012801.1"/>
</dbReference>
<sequence>MKRKLMLLLACLFVGIGLVTAQTQTITGVVISEEDGQPVIGASVLVKGTQLGTITGVDGDFTLSNVPSSAKTLQITYIGMQAQDVAIKPNVKVIMKSDTEMLDEVMVIAYGTTKKESFTGSAEVIKSEKLKERPVANVTKALDGMVAGVQTTSGSGQPGSGSSVVVRGYGSINSSQSPLYVVDGVPYDGNISAINPNDIETMTVLKDASAGALYGSRGANGVIMITTKKGNSGKVKVNLKANWGVSSRAIPRYETMDEAGYLETIFQSYKNNQIINGGVSPELAGVAALEAMKSGSTAMLGQNEQYNPFNYSITELIDPVTGKVRSDAKLRYSEDWMDEALKSNPLRQEYVASFSGGSDKTKYMFSLGYLDEEGLLKTTKFNRYNGRLNIDSEVTNWLKAGMSANYSRNESNTAVENSSGSSNVWYSAQLMAPIFPVFEKDANGATIYDNLGNAVFDYGKNRPAGASSEWNTIATLYDDMYSTQSDNLSGRVYAELGDLKNTFLQGLKFSVNYGFDLINSAGATYYNPYNGNSVAVKGTIQKATARTFSYTFNQLLTYDRKFGDHHFEALVGHEFYKYRYDYLSATKTGFPFGGLYELDAATTITGASSYQNNYAVQSVLSRLNYDFADKYYLSASFRTDGSSRFYKDNRWGKFWSVGGNWRISHESFMSDITWINNLSLKASYGVQGNDAILNGTKQNFYAWQSFYDLGYANSSMSGAAVTSLENKELKWEKNANLNIGIEAKLFDRVSATIEWYQRKTTDMLMSFPMATSLGFDGYNKNVGSMRNTGIDLTLGVDIFKDTPFTWNLTLLGSTIKNKVLQLADKPEIISGSYIIREGETLYSFYTATAAGVDPATGEQLYWAWDTDENGVKGKKYITNDMAKATACKEIQGSRIPDLYGSINNTFKYKGFDLSILCTYSIGGKVLDGIYNTLLYGNYVGQAKSKMLERAWRNPGDITDIPRIEIGKSYIVTDNSLIDASYFAIKNIALGYSLPSKWMKSIGFDSARLTATADNVVLFNHLKGMDPQYNFTGGTNFGYVPVRTISFGIDITF</sequence>
<dbReference type="InterPro" id="IPR037066">
    <property type="entry name" value="Plug_dom_sf"/>
</dbReference>
<organism evidence="10 11">
    <name type="scientific">Bacteroides cellulosilyticus</name>
    <dbReference type="NCBI Taxonomy" id="246787"/>
    <lineage>
        <taxon>Bacteria</taxon>
        <taxon>Pseudomonadati</taxon>
        <taxon>Bacteroidota</taxon>
        <taxon>Bacteroidia</taxon>
        <taxon>Bacteroidales</taxon>
        <taxon>Bacteroidaceae</taxon>
        <taxon>Bacteroides</taxon>
    </lineage>
</organism>
<dbReference type="NCBIfam" id="TIGR04057">
    <property type="entry name" value="SusC_RagA_signa"/>
    <property type="match status" value="1"/>
</dbReference>
<dbReference type="SUPFAM" id="SSF56935">
    <property type="entry name" value="Porins"/>
    <property type="match status" value="1"/>
</dbReference>
<proteinExistence type="inferred from homology"/>
<dbReference type="Gene3D" id="2.60.40.1120">
    <property type="entry name" value="Carboxypeptidase-like, regulatory domain"/>
    <property type="match status" value="1"/>
</dbReference>
<gene>
    <name evidence="10" type="ORF">BcellWH2_03800</name>
</gene>
<dbReference type="AlphaFoldDB" id="A0A0P0FU00"/>
<name>A0A0P0FU00_9BACE</name>
<dbReference type="NCBIfam" id="TIGR04056">
    <property type="entry name" value="OMP_RagA_SusC"/>
    <property type="match status" value="1"/>
</dbReference>
<dbReference type="InterPro" id="IPR023996">
    <property type="entry name" value="TonB-dep_OMP_SusC/RagA"/>
</dbReference>
<dbReference type="InterPro" id="IPR008969">
    <property type="entry name" value="CarboxyPept-like_regulatory"/>
</dbReference>
<feature type="chain" id="PRO_5006046619" evidence="8">
    <location>
        <begin position="22"/>
        <end position="1052"/>
    </location>
</feature>
<comment type="subcellular location">
    <subcellularLocation>
        <location evidence="1 7">Cell outer membrane</location>
        <topology evidence="1 7">Multi-pass membrane protein</topology>
    </subcellularLocation>
</comment>
<dbReference type="InterPro" id="IPR023997">
    <property type="entry name" value="TonB-dep_OMP_SusC/RagA_CS"/>
</dbReference>
<dbReference type="EMBL" id="CP012801">
    <property type="protein sequence ID" value="ALJ61022.1"/>
    <property type="molecule type" value="Genomic_DNA"/>
</dbReference>
<dbReference type="Pfam" id="PF13715">
    <property type="entry name" value="CarbopepD_reg_2"/>
    <property type="match status" value="1"/>
</dbReference>
<evidence type="ECO:0000256" key="7">
    <source>
        <dbReference type="PROSITE-ProRule" id="PRU01360"/>
    </source>
</evidence>
<evidence type="ECO:0000256" key="3">
    <source>
        <dbReference type="ARBA" id="ARBA00022452"/>
    </source>
</evidence>
<feature type="domain" description="TonB-dependent receptor plug" evidence="9">
    <location>
        <begin position="115"/>
        <end position="222"/>
    </location>
</feature>
<evidence type="ECO:0000259" key="9">
    <source>
        <dbReference type="Pfam" id="PF07715"/>
    </source>
</evidence>
<dbReference type="Gene3D" id="2.170.130.10">
    <property type="entry name" value="TonB-dependent receptor, plug domain"/>
    <property type="match status" value="1"/>
</dbReference>
<dbReference type="Pfam" id="PF07715">
    <property type="entry name" value="Plug"/>
    <property type="match status" value="1"/>
</dbReference>
<dbReference type="InterPro" id="IPR039426">
    <property type="entry name" value="TonB-dep_rcpt-like"/>
</dbReference>
<dbReference type="Gene3D" id="2.40.170.20">
    <property type="entry name" value="TonB-dependent receptor, beta-barrel domain"/>
    <property type="match status" value="1"/>
</dbReference>
<evidence type="ECO:0000313" key="10">
    <source>
        <dbReference type="EMBL" id="ALJ61022.1"/>
    </source>
</evidence>
<keyword evidence="6 7" id="KW-0998">Cell outer membrane</keyword>
<dbReference type="KEGG" id="bcel:BcellWH2_03800"/>
<keyword evidence="4 7" id="KW-0812">Transmembrane</keyword>
<protein>
    <submittedName>
        <fullName evidence="10">TonB-dependent Receptor Plug Domain protein</fullName>
    </submittedName>
</protein>
<dbReference type="PATRIC" id="fig|246787.4.peg.3935"/>
<evidence type="ECO:0000256" key="2">
    <source>
        <dbReference type="ARBA" id="ARBA00022448"/>
    </source>
</evidence>
<dbReference type="FunFam" id="2.170.130.10:FF:000008">
    <property type="entry name" value="SusC/RagA family TonB-linked outer membrane protein"/>
    <property type="match status" value="1"/>
</dbReference>
<dbReference type="InterPro" id="IPR012910">
    <property type="entry name" value="Plug_dom"/>
</dbReference>
<keyword evidence="8" id="KW-0732">Signal</keyword>
<keyword evidence="3 7" id="KW-1134">Transmembrane beta strand</keyword>
<evidence type="ECO:0000256" key="5">
    <source>
        <dbReference type="ARBA" id="ARBA00023136"/>
    </source>
</evidence>
<keyword evidence="5 7" id="KW-0472">Membrane</keyword>
<keyword evidence="10" id="KW-0675">Receptor</keyword>
<dbReference type="GO" id="GO:0009279">
    <property type="term" value="C:cell outer membrane"/>
    <property type="evidence" value="ECO:0007669"/>
    <property type="project" value="UniProtKB-SubCell"/>
</dbReference>
<evidence type="ECO:0000256" key="8">
    <source>
        <dbReference type="SAM" id="SignalP"/>
    </source>
</evidence>
<evidence type="ECO:0000256" key="6">
    <source>
        <dbReference type="ARBA" id="ARBA00023237"/>
    </source>
</evidence>
<dbReference type="PROSITE" id="PS52016">
    <property type="entry name" value="TONB_DEPENDENT_REC_3"/>
    <property type="match status" value="1"/>
</dbReference>